<evidence type="ECO:0000313" key="2">
    <source>
        <dbReference type="EMBL" id="MDU9001113.1"/>
    </source>
</evidence>
<keyword evidence="3" id="KW-1185">Reference proteome</keyword>
<reference evidence="2 3" key="1">
    <citation type="submission" date="2023-02" db="EMBL/GenBank/DDBJ databases">
        <authorList>
            <person name="Maleckis M."/>
        </authorList>
    </citation>
    <scope>NUCLEOTIDE SEQUENCE [LARGE SCALE GENOMIC DNA]</scope>
    <source>
        <strain evidence="2 3">P8-A2</strain>
    </source>
</reference>
<dbReference type="RefSeq" id="WP_316738342.1">
    <property type="nucleotide sequence ID" value="NZ_JARAKF010000002.1"/>
</dbReference>
<organism evidence="2 3">
    <name type="scientific">Streptomyces mirabilis</name>
    <dbReference type="NCBI Taxonomy" id="68239"/>
    <lineage>
        <taxon>Bacteria</taxon>
        <taxon>Bacillati</taxon>
        <taxon>Actinomycetota</taxon>
        <taxon>Actinomycetes</taxon>
        <taxon>Kitasatosporales</taxon>
        <taxon>Streptomycetaceae</taxon>
        <taxon>Streptomyces</taxon>
    </lineage>
</organism>
<comment type="caution">
    <text evidence="2">The sequence shown here is derived from an EMBL/GenBank/DDBJ whole genome shotgun (WGS) entry which is preliminary data.</text>
</comment>
<dbReference type="Proteomes" id="UP001257627">
    <property type="component" value="Unassembled WGS sequence"/>
</dbReference>
<name>A0ABU3V4K5_9ACTN</name>
<accession>A0ABU3V4K5</accession>
<sequence length="135" mass="14587">MSSTAVALTAARPTSTTAAIRARDARPGAINRLQLDDLDIGNRRLGVDGRVRTLDKLTLQAAPAWLKHRRRRRPNTANPHLLINKQTALETGPISSASVSAALRGQTATHRREDAYPPSGFGTRAFGRGRRAASQ</sequence>
<evidence type="ECO:0000256" key="1">
    <source>
        <dbReference type="SAM" id="MobiDB-lite"/>
    </source>
</evidence>
<dbReference type="EMBL" id="JARAKF010000002">
    <property type="protein sequence ID" value="MDU9001113.1"/>
    <property type="molecule type" value="Genomic_DNA"/>
</dbReference>
<proteinExistence type="predicted"/>
<evidence type="ECO:0000313" key="3">
    <source>
        <dbReference type="Proteomes" id="UP001257627"/>
    </source>
</evidence>
<gene>
    <name evidence="2" type="ORF">PU648_54450</name>
</gene>
<protein>
    <submittedName>
        <fullName evidence="2">Uncharacterized protein</fullName>
    </submittedName>
</protein>
<feature type="region of interest" description="Disordered" evidence="1">
    <location>
        <begin position="100"/>
        <end position="135"/>
    </location>
</feature>